<reference evidence="1 2" key="1">
    <citation type="submission" date="2018-10" db="EMBL/GenBank/DDBJ databases">
        <title>Parasedimentitalea marina sp. nov., a psychrophilic bacterium isolated from deep seawater of the New Britain Trench.</title>
        <authorList>
            <person name="Cao J."/>
        </authorList>
    </citation>
    <scope>NUCLEOTIDE SEQUENCE [LARGE SCALE GENOMIC DNA]</scope>
    <source>
        <strain evidence="1 2">W43</strain>
    </source>
</reference>
<name>A0A3T0N146_9RHOB</name>
<dbReference type="Gene3D" id="3.40.50.300">
    <property type="entry name" value="P-loop containing nucleotide triphosphate hydrolases"/>
    <property type="match status" value="1"/>
</dbReference>
<dbReference type="Proteomes" id="UP000283063">
    <property type="component" value="Chromosome"/>
</dbReference>
<dbReference type="OrthoDB" id="288532at2"/>
<dbReference type="GO" id="GO:0008146">
    <property type="term" value="F:sulfotransferase activity"/>
    <property type="evidence" value="ECO:0007669"/>
    <property type="project" value="InterPro"/>
</dbReference>
<dbReference type="AlphaFoldDB" id="A0A3T0N146"/>
<dbReference type="InterPro" id="IPR027417">
    <property type="entry name" value="P-loop_NTPase"/>
</dbReference>
<dbReference type="RefSeq" id="WP_127748293.1">
    <property type="nucleotide sequence ID" value="NZ_CP033219.1"/>
</dbReference>
<dbReference type="InterPro" id="IPR005331">
    <property type="entry name" value="Sulfotransferase"/>
</dbReference>
<proteinExistence type="predicted"/>
<organism evidence="1 2">
    <name type="scientific">Parasedimentitalea marina</name>
    <dbReference type="NCBI Taxonomy" id="2483033"/>
    <lineage>
        <taxon>Bacteria</taxon>
        <taxon>Pseudomonadati</taxon>
        <taxon>Pseudomonadota</taxon>
        <taxon>Alphaproteobacteria</taxon>
        <taxon>Rhodobacterales</taxon>
        <taxon>Paracoccaceae</taxon>
        <taxon>Parasedimentitalea</taxon>
    </lineage>
</organism>
<dbReference type="Pfam" id="PF03567">
    <property type="entry name" value="Sulfotransfer_2"/>
    <property type="match status" value="1"/>
</dbReference>
<protein>
    <submittedName>
        <fullName evidence="1">Type II secretory pathway, pullulanase PulA</fullName>
    </submittedName>
</protein>
<dbReference type="KEGG" id="sedi:EBB79_07415"/>
<sequence>MILSRGRSYVFIHIPKTGGTALALALEARAKADDIMLGDTPKARRRRHRVKDVPTFGRKWKHATLADIEGLVPDHDLRGLFTFTLVRNPWDRAVSYYHWLQEQSFDHPAVRLAQGLGFCDFTCHPQTMASFRGAPAASYMRHRDGTTQCDLYIRLENFAADAQPLFDHLGFELKLPLANASKRHRDWREYYDIKTAETVAQSCAEDIAQFEYSFNDSPLSL</sequence>
<dbReference type="EMBL" id="CP033219">
    <property type="protein sequence ID" value="AZV77735.1"/>
    <property type="molecule type" value="Genomic_DNA"/>
</dbReference>
<dbReference type="GO" id="GO:0016020">
    <property type="term" value="C:membrane"/>
    <property type="evidence" value="ECO:0007669"/>
    <property type="project" value="InterPro"/>
</dbReference>
<keyword evidence="2" id="KW-1185">Reference proteome</keyword>
<dbReference type="SUPFAM" id="SSF52540">
    <property type="entry name" value="P-loop containing nucleoside triphosphate hydrolases"/>
    <property type="match status" value="1"/>
</dbReference>
<accession>A0A3T0N146</accession>
<evidence type="ECO:0000313" key="2">
    <source>
        <dbReference type="Proteomes" id="UP000283063"/>
    </source>
</evidence>
<gene>
    <name evidence="1" type="ORF">EBB79_07415</name>
</gene>
<evidence type="ECO:0000313" key="1">
    <source>
        <dbReference type="EMBL" id="AZV77735.1"/>
    </source>
</evidence>